<dbReference type="OrthoDB" id="1896853at2759"/>
<dbReference type="SMART" id="SM00439">
    <property type="entry name" value="BAH"/>
    <property type="match status" value="1"/>
</dbReference>
<dbReference type="EnsemblPlants" id="Pp3c13_13290V3.2">
    <property type="protein sequence ID" value="Pp3c13_13290V3.2"/>
    <property type="gene ID" value="Pp3c13_13290"/>
</dbReference>
<dbReference type="AlphaFoldDB" id="A0A2K1JLR5"/>
<sequence length="274" mass="30667">MAQTLGTMEFQWGKNIAGSTQSYESMLYNGIRYNLYDCAFIRSDLVEPHIGKLMRLYEEGGRPMIRVRWFFRAAELPSTMIKVLGQETLQEDPKELFIAQGNLKGVENENVVEVILGKARVLCTAKIPKNPAPSESLLENAHFFFNKAYDVSNKRLVGIERIDKSLASRFINKPEWLEVAEQPVSKSPTDAENVSSASPTTCNCSSSSDDSLQMLAPISNVHLGNNKKRSFSNKATLQSLSCRHEDGFDSANQLKRSKLSFRDDEAVESSLSET</sequence>
<dbReference type="PANTHER" id="PTHR47073">
    <property type="entry name" value="PROTEIN ANTI-SILENCING 1"/>
    <property type="match status" value="1"/>
</dbReference>
<proteinExistence type="predicted"/>
<dbReference type="InterPro" id="IPR043151">
    <property type="entry name" value="BAH_sf"/>
</dbReference>
<keyword evidence="5" id="KW-1185">Reference proteome</keyword>
<dbReference type="Gramene" id="Pp3c13_13290V3.1">
    <property type="protein sequence ID" value="Pp3c13_13290V3.1"/>
    <property type="gene ID" value="Pp3c13_13290"/>
</dbReference>
<dbReference type="PANTHER" id="PTHR47073:SF2">
    <property type="entry name" value="PROTEIN ANTI-SILENCING 1"/>
    <property type="match status" value="1"/>
</dbReference>
<gene>
    <name evidence="4" type="primary">LOC112290199</name>
    <name evidence="3" type="ORF">PHYPA_017311</name>
</gene>
<evidence type="ECO:0000259" key="2">
    <source>
        <dbReference type="PROSITE" id="PS51038"/>
    </source>
</evidence>
<feature type="domain" description="BAH" evidence="2">
    <location>
        <begin position="31"/>
        <end position="160"/>
    </location>
</feature>
<reference evidence="3 5" key="1">
    <citation type="journal article" date="2008" name="Science">
        <title>The Physcomitrella genome reveals evolutionary insights into the conquest of land by plants.</title>
        <authorList>
            <person name="Rensing S."/>
            <person name="Lang D."/>
            <person name="Zimmer A."/>
            <person name="Terry A."/>
            <person name="Salamov A."/>
            <person name="Shapiro H."/>
            <person name="Nishiyama T."/>
            <person name="Perroud P.-F."/>
            <person name="Lindquist E."/>
            <person name="Kamisugi Y."/>
            <person name="Tanahashi T."/>
            <person name="Sakakibara K."/>
            <person name="Fujita T."/>
            <person name="Oishi K."/>
            <person name="Shin-I T."/>
            <person name="Kuroki Y."/>
            <person name="Toyoda A."/>
            <person name="Suzuki Y."/>
            <person name="Hashimoto A."/>
            <person name="Yamaguchi K."/>
            <person name="Sugano A."/>
            <person name="Kohara Y."/>
            <person name="Fujiyama A."/>
            <person name="Anterola A."/>
            <person name="Aoki S."/>
            <person name="Ashton N."/>
            <person name="Barbazuk W.B."/>
            <person name="Barker E."/>
            <person name="Bennetzen J."/>
            <person name="Bezanilla M."/>
            <person name="Blankenship R."/>
            <person name="Cho S.H."/>
            <person name="Dutcher S."/>
            <person name="Estelle M."/>
            <person name="Fawcett J.A."/>
            <person name="Gundlach H."/>
            <person name="Hanada K."/>
            <person name="Heyl A."/>
            <person name="Hicks K.A."/>
            <person name="Hugh J."/>
            <person name="Lohr M."/>
            <person name="Mayer K."/>
            <person name="Melkozernov A."/>
            <person name="Murata T."/>
            <person name="Nelson D."/>
            <person name="Pils B."/>
            <person name="Prigge M."/>
            <person name="Reiss B."/>
            <person name="Renner T."/>
            <person name="Rombauts S."/>
            <person name="Rushton P."/>
            <person name="Sanderfoot A."/>
            <person name="Schween G."/>
            <person name="Shiu S.-H."/>
            <person name="Stueber K."/>
            <person name="Theodoulou F.L."/>
            <person name="Tu H."/>
            <person name="Van de Peer Y."/>
            <person name="Verrier P.J."/>
            <person name="Waters E."/>
            <person name="Wood A."/>
            <person name="Yang L."/>
            <person name="Cove D."/>
            <person name="Cuming A."/>
            <person name="Hasebe M."/>
            <person name="Lucas S."/>
            <person name="Mishler D.B."/>
            <person name="Reski R."/>
            <person name="Grigoriev I."/>
            <person name="Quatrano R.S."/>
            <person name="Boore J.L."/>
        </authorList>
    </citation>
    <scope>NUCLEOTIDE SEQUENCE [LARGE SCALE GENOMIC DNA]</scope>
    <source>
        <strain evidence="4 5">cv. Gransden 2004</strain>
    </source>
</reference>
<dbReference type="Proteomes" id="UP000006727">
    <property type="component" value="Chromosome 13"/>
</dbReference>
<dbReference type="PaxDb" id="3218-PP1S5_77V6.1"/>
<dbReference type="Gene3D" id="2.30.30.490">
    <property type="match status" value="1"/>
</dbReference>
<evidence type="ECO:0000256" key="1">
    <source>
        <dbReference type="SAM" id="MobiDB-lite"/>
    </source>
</evidence>
<dbReference type="Gramene" id="Pp3c13_13290V3.2">
    <property type="protein sequence ID" value="Pp3c13_13290V3.2"/>
    <property type="gene ID" value="Pp3c13_13290"/>
</dbReference>
<protein>
    <recommendedName>
        <fullName evidence="2">BAH domain-containing protein</fullName>
    </recommendedName>
</protein>
<dbReference type="EnsemblPlants" id="Pp3c13_13290V3.1">
    <property type="protein sequence ID" value="Pp3c13_13290V3.1"/>
    <property type="gene ID" value="Pp3c13_13290"/>
</dbReference>
<name>A0A2K1JLR5_PHYPA</name>
<dbReference type="STRING" id="3218.A0A2K1JLR5"/>
<evidence type="ECO:0000313" key="4">
    <source>
        <dbReference type="EnsemblPlants" id="Pp3c13_13290V3.1"/>
    </source>
</evidence>
<dbReference type="OMA" id="DCAFIRS"/>
<reference evidence="4" key="3">
    <citation type="submission" date="2020-12" db="UniProtKB">
        <authorList>
            <consortium name="EnsemblPlants"/>
        </authorList>
    </citation>
    <scope>IDENTIFICATION</scope>
</reference>
<accession>A0A2K1JLR5</accession>
<reference evidence="3 5" key="2">
    <citation type="journal article" date="2018" name="Plant J.">
        <title>The Physcomitrella patens chromosome-scale assembly reveals moss genome structure and evolution.</title>
        <authorList>
            <person name="Lang D."/>
            <person name="Ullrich K.K."/>
            <person name="Murat F."/>
            <person name="Fuchs J."/>
            <person name="Jenkins J."/>
            <person name="Haas F.B."/>
            <person name="Piednoel M."/>
            <person name="Gundlach H."/>
            <person name="Van Bel M."/>
            <person name="Meyberg R."/>
            <person name="Vives C."/>
            <person name="Morata J."/>
            <person name="Symeonidi A."/>
            <person name="Hiss M."/>
            <person name="Muchero W."/>
            <person name="Kamisugi Y."/>
            <person name="Saleh O."/>
            <person name="Blanc G."/>
            <person name="Decker E.L."/>
            <person name="van Gessel N."/>
            <person name="Grimwood J."/>
            <person name="Hayes R.D."/>
            <person name="Graham S.W."/>
            <person name="Gunter L.E."/>
            <person name="McDaniel S.F."/>
            <person name="Hoernstein S.N.W."/>
            <person name="Larsson A."/>
            <person name="Li F.W."/>
            <person name="Perroud P.F."/>
            <person name="Phillips J."/>
            <person name="Ranjan P."/>
            <person name="Rokshar D.S."/>
            <person name="Rothfels C.J."/>
            <person name="Schneider L."/>
            <person name="Shu S."/>
            <person name="Stevenson D.W."/>
            <person name="Thummler F."/>
            <person name="Tillich M."/>
            <person name="Villarreal Aguilar J.C."/>
            <person name="Widiez T."/>
            <person name="Wong G.K."/>
            <person name="Wymore A."/>
            <person name="Zhang Y."/>
            <person name="Zimmer A.D."/>
            <person name="Quatrano R.S."/>
            <person name="Mayer K.F.X."/>
            <person name="Goodstein D."/>
            <person name="Casacuberta J.M."/>
            <person name="Vandepoele K."/>
            <person name="Reski R."/>
            <person name="Cuming A.C."/>
            <person name="Tuskan G.A."/>
            <person name="Maumus F."/>
            <person name="Salse J."/>
            <person name="Schmutz J."/>
            <person name="Rensing S.A."/>
        </authorList>
    </citation>
    <scope>NUCLEOTIDE SEQUENCE [LARGE SCALE GENOMIC DNA]</scope>
    <source>
        <strain evidence="4 5">cv. Gransden 2004</strain>
    </source>
</reference>
<organism evidence="3">
    <name type="scientific">Physcomitrium patens</name>
    <name type="common">Spreading-leaved earth moss</name>
    <name type="synonym">Physcomitrella patens</name>
    <dbReference type="NCBI Taxonomy" id="3218"/>
    <lineage>
        <taxon>Eukaryota</taxon>
        <taxon>Viridiplantae</taxon>
        <taxon>Streptophyta</taxon>
        <taxon>Embryophyta</taxon>
        <taxon>Bryophyta</taxon>
        <taxon>Bryophytina</taxon>
        <taxon>Bryopsida</taxon>
        <taxon>Funariidae</taxon>
        <taxon>Funariales</taxon>
        <taxon>Funariaceae</taxon>
        <taxon>Physcomitrium</taxon>
    </lineage>
</organism>
<feature type="compositionally biased region" description="Polar residues" evidence="1">
    <location>
        <begin position="184"/>
        <end position="194"/>
    </location>
</feature>
<dbReference type="GO" id="GO:0003682">
    <property type="term" value="F:chromatin binding"/>
    <property type="evidence" value="ECO:0007669"/>
    <property type="project" value="InterPro"/>
</dbReference>
<evidence type="ECO:0000313" key="3">
    <source>
        <dbReference type="EMBL" id="PNR42481.1"/>
    </source>
</evidence>
<dbReference type="RefSeq" id="XP_024392012.1">
    <property type="nucleotide sequence ID" value="XM_024536244.2"/>
</dbReference>
<dbReference type="FunFam" id="2.30.30.490:FF:000017">
    <property type="entry name" value="Bromo-adjacent homology (BAH) domain-containing protein"/>
    <property type="match status" value="1"/>
</dbReference>
<dbReference type="EnsemblPlants" id="Pp3c13_13290V3.3">
    <property type="protein sequence ID" value="Pp3c13_13290V3.3"/>
    <property type="gene ID" value="Pp3c13_13290"/>
</dbReference>
<dbReference type="KEGG" id="ppp:112290199"/>
<dbReference type="Gramene" id="Pp3c13_13290V3.3">
    <property type="protein sequence ID" value="Pp3c13_13290V3.3"/>
    <property type="gene ID" value="Pp3c13_13290"/>
</dbReference>
<dbReference type="InterPro" id="IPR001025">
    <property type="entry name" value="BAH_dom"/>
</dbReference>
<feature type="region of interest" description="Disordered" evidence="1">
    <location>
        <begin position="182"/>
        <end position="202"/>
    </location>
</feature>
<evidence type="ECO:0000313" key="5">
    <source>
        <dbReference type="Proteomes" id="UP000006727"/>
    </source>
</evidence>
<dbReference type="EMBL" id="ABEU02000013">
    <property type="protein sequence ID" value="PNR42481.1"/>
    <property type="molecule type" value="Genomic_DNA"/>
</dbReference>
<dbReference type="GeneID" id="112290199"/>
<dbReference type="PROSITE" id="PS51038">
    <property type="entry name" value="BAH"/>
    <property type="match status" value="1"/>
</dbReference>